<feature type="region of interest" description="Disordered" evidence="1">
    <location>
        <begin position="1"/>
        <end position="66"/>
    </location>
</feature>
<sequence length="66" mass="6774">MSAVRPALGAARPRRLVPPRAARRPARAGAGLSAAAAPAAGGRQEVWPKAGLTEGRTKPILETYSS</sequence>
<protein>
    <submittedName>
        <fullName evidence="2">Uncharacterized protein</fullName>
    </submittedName>
</protein>
<accession>A0AB34IVH0</accession>
<keyword evidence="4" id="KW-1185">Reference proteome</keyword>
<evidence type="ECO:0000313" key="2">
    <source>
        <dbReference type="EMBL" id="KAL1507173.1"/>
    </source>
</evidence>
<organism evidence="2 4">
    <name type="scientific">Prymnesium parvum</name>
    <name type="common">Toxic golden alga</name>
    <dbReference type="NCBI Taxonomy" id="97485"/>
    <lineage>
        <taxon>Eukaryota</taxon>
        <taxon>Haptista</taxon>
        <taxon>Haptophyta</taxon>
        <taxon>Prymnesiophyceae</taxon>
        <taxon>Prymnesiales</taxon>
        <taxon>Prymnesiaceae</taxon>
        <taxon>Prymnesium</taxon>
    </lineage>
</organism>
<gene>
    <name evidence="2" type="ORF">AB1Y20_008024</name>
    <name evidence="3" type="ORF">AB1Y20_019447</name>
</gene>
<feature type="compositionally biased region" description="Basic residues" evidence="1">
    <location>
        <begin position="12"/>
        <end position="26"/>
    </location>
</feature>
<feature type="compositionally biased region" description="Low complexity" evidence="1">
    <location>
        <begin position="1"/>
        <end position="11"/>
    </location>
</feature>
<name>A0AB34IVH0_PRYPA</name>
<evidence type="ECO:0000256" key="1">
    <source>
        <dbReference type="SAM" id="MobiDB-lite"/>
    </source>
</evidence>
<feature type="compositionally biased region" description="Low complexity" evidence="1">
    <location>
        <begin position="27"/>
        <end position="43"/>
    </location>
</feature>
<dbReference type="AlphaFoldDB" id="A0AB34IVH0"/>
<evidence type="ECO:0000313" key="3">
    <source>
        <dbReference type="EMBL" id="KAL1524556.1"/>
    </source>
</evidence>
<proteinExistence type="predicted"/>
<comment type="caution">
    <text evidence="2">The sequence shown here is derived from an EMBL/GenBank/DDBJ whole genome shotgun (WGS) entry which is preliminary data.</text>
</comment>
<dbReference type="EMBL" id="JBGBPQ010000005">
    <property type="protein sequence ID" value="KAL1524556.1"/>
    <property type="molecule type" value="Genomic_DNA"/>
</dbReference>
<evidence type="ECO:0000313" key="4">
    <source>
        <dbReference type="Proteomes" id="UP001515480"/>
    </source>
</evidence>
<dbReference type="EMBL" id="JBGBPQ010000018">
    <property type="protein sequence ID" value="KAL1507173.1"/>
    <property type="molecule type" value="Genomic_DNA"/>
</dbReference>
<dbReference type="Proteomes" id="UP001515480">
    <property type="component" value="Unassembled WGS sequence"/>
</dbReference>
<reference evidence="2 4" key="1">
    <citation type="journal article" date="2024" name="Science">
        <title>Giant polyketide synthase enzymes in the biosynthesis of giant marine polyether toxins.</title>
        <authorList>
            <person name="Fallon T.R."/>
            <person name="Shende V.V."/>
            <person name="Wierzbicki I.H."/>
            <person name="Pendleton A.L."/>
            <person name="Watervoot N.F."/>
            <person name="Auber R.P."/>
            <person name="Gonzalez D.J."/>
            <person name="Wisecaver J.H."/>
            <person name="Moore B.S."/>
        </authorList>
    </citation>
    <scope>NUCLEOTIDE SEQUENCE [LARGE SCALE GENOMIC DNA]</scope>
    <source>
        <strain evidence="2 4">12B1</strain>
    </source>
</reference>